<organism evidence="7 8">
    <name type="scientific">Blastopirellula marina DSM 3645</name>
    <dbReference type="NCBI Taxonomy" id="314230"/>
    <lineage>
        <taxon>Bacteria</taxon>
        <taxon>Pseudomonadati</taxon>
        <taxon>Planctomycetota</taxon>
        <taxon>Planctomycetia</taxon>
        <taxon>Pirellulales</taxon>
        <taxon>Pirellulaceae</taxon>
        <taxon>Blastopirellula</taxon>
    </lineage>
</organism>
<accession>A3ZP89</accession>
<dbReference type="RefSeq" id="WP_002653559.1">
    <property type="nucleotide sequence ID" value="NZ_CH672376.1"/>
</dbReference>
<reference evidence="7 8" key="1">
    <citation type="submission" date="2006-02" db="EMBL/GenBank/DDBJ databases">
        <authorList>
            <person name="Amann R."/>
            <person name="Ferriera S."/>
            <person name="Johnson J."/>
            <person name="Kravitz S."/>
            <person name="Halpern A."/>
            <person name="Remington K."/>
            <person name="Beeson K."/>
            <person name="Tran B."/>
            <person name="Rogers Y.-H."/>
            <person name="Friedman R."/>
            <person name="Venter J.C."/>
        </authorList>
    </citation>
    <scope>NUCLEOTIDE SEQUENCE [LARGE SCALE GENOMIC DNA]</scope>
    <source>
        <strain evidence="7 8">DSM 3645</strain>
    </source>
</reference>
<feature type="transmembrane region" description="Helical" evidence="6">
    <location>
        <begin position="435"/>
        <end position="455"/>
    </location>
</feature>
<dbReference type="OrthoDB" id="254672at2"/>
<evidence type="ECO:0000256" key="3">
    <source>
        <dbReference type="ARBA" id="ARBA00022692"/>
    </source>
</evidence>
<name>A3ZP89_9BACT</name>
<dbReference type="STRING" id="314230.DSM3645_28337"/>
<evidence type="ECO:0000256" key="2">
    <source>
        <dbReference type="ARBA" id="ARBA00022475"/>
    </source>
</evidence>
<evidence type="ECO:0000313" key="7">
    <source>
        <dbReference type="EMBL" id="EAQ81567.1"/>
    </source>
</evidence>
<feature type="transmembrane region" description="Helical" evidence="6">
    <location>
        <begin position="126"/>
        <end position="146"/>
    </location>
</feature>
<feature type="transmembrane region" description="Helical" evidence="6">
    <location>
        <begin position="7"/>
        <end position="32"/>
    </location>
</feature>
<feature type="transmembrane region" description="Helical" evidence="6">
    <location>
        <begin position="467"/>
        <end position="487"/>
    </location>
</feature>
<evidence type="ECO:0000256" key="5">
    <source>
        <dbReference type="ARBA" id="ARBA00023136"/>
    </source>
</evidence>
<feature type="transmembrane region" description="Helical" evidence="6">
    <location>
        <begin position="306"/>
        <end position="328"/>
    </location>
</feature>
<dbReference type="PANTHER" id="PTHR30250">
    <property type="entry name" value="PST FAMILY PREDICTED COLANIC ACID TRANSPORTER"/>
    <property type="match status" value="1"/>
</dbReference>
<gene>
    <name evidence="7" type="ORF">DSM3645_28337</name>
</gene>
<dbReference type="AlphaFoldDB" id="A3ZP89"/>
<keyword evidence="2" id="KW-1003">Cell membrane</keyword>
<feature type="transmembrane region" description="Helical" evidence="6">
    <location>
        <begin position="181"/>
        <end position="203"/>
    </location>
</feature>
<proteinExistence type="predicted"/>
<keyword evidence="4 6" id="KW-1133">Transmembrane helix</keyword>
<feature type="transmembrane region" description="Helical" evidence="6">
    <location>
        <begin position="153"/>
        <end position="175"/>
    </location>
</feature>
<comment type="caution">
    <text evidence="7">The sequence shown here is derived from an EMBL/GenBank/DDBJ whole genome shotgun (WGS) entry which is preliminary data.</text>
</comment>
<evidence type="ECO:0000313" key="8">
    <source>
        <dbReference type="Proteomes" id="UP000004358"/>
    </source>
</evidence>
<feature type="transmembrane region" description="Helical" evidence="6">
    <location>
        <begin position="404"/>
        <end position="423"/>
    </location>
</feature>
<keyword evidence="3 6" id="KW-0812">Transmembrane</keyword>
<sequence length="511" mass="56190">MSRTQRSIWTLLSSVFTSGTTMLTGLVAVPLLLRYLGDEQFGAFRAITDWHALLGLVELGLAQALRAVFAEAVAGEAEFRAQEVFAYGKKIYIRLAGVLAIATLLLAGAIPWLVPVSQKYALELQIGVLCLLPISAVFPFSLYLYATDARQRGYWVNLGLTVQSLLIMGFSLLFAVWGGGIIGQCIAYSIGHMFLPIVARFSLRQTEGGNSTPDTLRPVALESVRNKLNKLNYAAILMQVTGKVGLETDKILVAFLLGASSIVPFFATQRLIQLAQNQVLMLGSSSWAALAELHHRGESKKFNERLIELTSYTAVIALAFCISTGIFAQRFVKLWVGEDLFGGWLLVIAAMIVGYVHPVIAQWKWAFGATAKSPLLVRLNLYWAAVNIVVSVVATYLWGLAGPLIGTALSTTLLLFCCLPYMLEREFGMSKNAAFAAALKPLLLGVPYAAIVWWLSQYRQNPGWFELAIWMSATAGVYLIACWFLIWDAEIRAISRRRVGSLLRLPQKNPA</sequence>
<evidence type="ECO:0000256" key="4">
    <source>
        <dbReference type="ARBA" id="ARBA00022989"/>
    </source>
</evidence>
<evidence type="ECO:0000256" key="6">
    <source>
        <dbReference type="SAM" id="Phobius"/>
    </source>
</evidence>
<dbReference type="eggNOG" id="COG2244">
    <property type="taxonomic scope" value="Bacteria"/>
</dbReference>
<dbReference type="Proteomes" id="UP000004358">
    <property type="component" value="Unassembled WGS sequence"/>
</dbReference>
<keyword evidence="5 6" id="KW-0472">Membrane</keyword>
<comment type="subcellular location">
    <subcellularLocation>
        <location evidence="1">Cell membrane</location>
        <topology evidence="1">Multi-pass membrane protein</topology>
    </subcellularLocation>
</comment>
<evidence type="ECO:0000256" key="1">
    <source>
        <dbReference type="ARBA" id="ARBA00004651"/>
    </source>
</evidence>
<dbReference type="HOGENOM" id="CLU_516572_0_0_0"/>
<dbReference type="PANTHER" id="PTHR30250:SF26">
    <property type="entry name" value="PSMA PROTEIN"/>
    <property type="match status" value="1"/>
</dbReference>
<dbReference type="GO" id="GO:0005886">
    <property type="term" value="C:plasma membrane"/>
    <property type="evidence" value="ECO:0007669"/>
    <property type="project" value="UniProtKB-SubCell"/>
</dbReference>
<feature type="transmembrane region" description="Helical" evidence="6">
    <location>
        <begin position="381"/>
        <end position="398"/>
    </location>
</feature>
<dbReference type="EMBL" id="AANZ01000004">
    <property type="protein sequence ID" value="EAQ81567.1"/>
    <property type="molecule type" value="Genomic_DNA"/>
</dbReference>
<protein>
    <submittedName>
        <fullName evidence="7">Uncharacterized protein</fullName>
    </submittedName>
</protein>
<feature type="transmembrane region" description="Helical" evidence="6">
    <location>
        <begin position="340"/>
        <end position="360"/>
    </location>
</feature>
<dbReference type="InterPro" id="IPR050833">
    <property type="entry name" value="Poly_Biosynth_Transport"/>
</dbReference>
<feature type="transmembrane region" description="Helical" evidence="6">
    <location>
        <begin position="91"/>
        <end position="114"/>
    </location>
</feature>